<keyword evidence="2" id="KW-1185">Reference proteome</keyword>
<comment type="caution">
    <text evidence="1">The sequence shown here is derived from an EMBL/GenBank/DDBJ whole genome shotgun (WGS) entry which is preliminary data.</text>
</comment>
<organism evidence="1 2">
    <name type="scientific">Meloidogyne enterolobii</name>
    <name type="common">Root-knot nematode worm</name>
    <name type="synonym">Meloidogyne mayaguensis</name>
    <dbReference type="NCBI Taxonomy" id="390850"/>
    <lineage>
        <taxon>Eukaryota</taxon>
        <taxon>Metazoa</taxon>
        <taxon>Ecdysozoa</taxon>
        <taxon>Nematoda</taxon>
        <taxon>Chromadorea</taxon>
        <taxon>Rhabditida</taxon>
        <taxon>Tylenchina</taxon>
        <taxon>Tylenchomorpha</taxon>
        <taxon>Tylenchoidea</taxon>
        <taxon>Meloidogynidae</taxon>
        <taxon>Meloidogyninae</taxon>
        <taxon>Meloidogyne</taxon>
    </lineage>
</organism>
<dbReference type="Proteomes" id="UP001497535">
    <property type="component" value="Unassembled WGS sequence"/>
</dbReference>
<evidence type="ECO:0000313" key="2">
    <source>
        <dbReference type="Proteomes" id="UP001497535"/>
    </source>
</evidence>
<name>A0ACB0YLB0_MELEN</name>
<accession>A0ACB0YLB0</accession>
<dbReference type="EMBL" id="CAVMJV010000014">
    <property type="protein sequence ID" value="CAK5051642.1"/>
    <property type="molecule type" value="Genomic_DNA"/>
</dbReference>
<sequence>MSKQKQLTLEECWSKDKQKNIDKNNQTDDILTDICPWYFFHARQGSTDIKNGLFRNQRTGEIILPGIDRIPKVNSILIKILINFYIKTFWICMTGEQVKIFSKIEDMKKEAEDEELVNETIIDSGASSPIHNWTNDETPASPAPSPDVPMYYI</sequence>
<proteinExistence type="predicted"/>
<evidence type="ECO:0000313" key="1">
    <source>
        <dbReference type="EMBL" id="CAK5051642.1"/>
    </source>
</evidence>
<gene>
    <name evidence="1" type="ORF">MENTE1834_LOCUS13664</name>
</gene>
<reference evidence="1" key="1">
    <citation type="submission" date="2023-11" db="EMBL/GenBank/DDBJ databases">
        <authorList>
            <person name="Poullet M."/>
        </authorList>
    </citation>
    <scope>NUCLEOTIDE SEQUENCE</scope>
    <source>
        <strain evidence="1">E1834</strain>
    </source>
</reference>
<protein>
    <submittedName>
        <fullName evidence="1">Uncharacterized protein</fullName>
    </submittedName>
</protein>